<name>A0A6L2PRV7_COPFO</name>
<comment type="caution">
    <text evidence="3">The sequence shown here is derived from an EMBL/GenBank/DDBJ whole genome shotgun (WGS) entry which is preliminary data.</text>
</comment>
<dbReference type="Proteomes" id="UP000502823">
    <property type="component" value="Unassembled WGS sequence"/>
</dbReference>
<sequence>MVFVACAAVMLTLLLVDADSTTECLKDNHACVHKLECCSGCCVEDKCKL</sequence>
<protein>
    <submittedName>
        <fullName evidence="3">Uncharacterized protein</fullName>
    </submittedName>
</protein>
<feature type="non-terminal residue" evidence="3">
    <location>
        <position position="49"/>
    </location>
</feature>
<feature type="signal peptide" evidence="1">
    <location>
        <begin position="1"/>
        <end position="18"/>
    </location>
</feature>
<reference evidence="4" key="2">
    <citation type="submission" date="2020-01" db="EMBL/GenBank/DDBJ databases">
        <title>Draft genome sequence of the Termite Coptotermes fromosanus.</title>
        <authorList>
            <person name="Itakura S."/>
            <person name="Yosikawa Y."/>
            <person name="Umezawa K."/>
        </authorList>
    </citation>
    <scope>NUCLEOTIDE SEQUENCE [LARGE SCALE GENOMIC DNA]</scope>
</reference>
<dbReference type="EMBL" id="BLKM01005707">
    <property type="protein sequence ID" value="GFG35156.1"/>
    <property type="molecule type" value="Genomic_DNA"/>
</dbReference>
<dbReference type="EMBL" id="BLKM01007987">
    <property type="protein sequence ID" value="GFG32154.1"/>
    <property type="molecule type" value="Genomic_DNA"/>
</dbReference>
<evidence type="ECO:0000256" key="1">
    <source>
        <dbReference type="SAM" id="SignalP"/>
    </source>
</evidence>
<dbReference type="OrthoDB" id="152433at2759"/>
<gene>
    <name evidence="2" type="ORF">Cfor_02389</name>
    <name evidence="3" type="ORF">Cfor_06523</name>
</gene>
<evidence type="ECO:0000313" key="4">
    <source>
        <dbReference type="Proteomes" id="UP000502823"/>
    </source>
</evidence>
<organism evidence="3 4">
    <name type="scientific">Coptotermes formosanus</name>
    <name type="common">Formosan subterranean termite</name>
    <dbReference type="NCBI Taxonomy" id="36987"/>
    <lineage>
        <taxon>Eukaryota</taxon>
        <taxon>Metazoa</taxon>
        <taxon>Ecdysozoa</taxon>
        <taxon>Arthropoda</taxon>
        <taxon>Hexapoda</taxon>
        <taxon>Insecta</taxon>
        <taxon>Pterygota</taxon>
        <taxon>Neoptera</taxon>
        <taxon>Polyneoptera</taxon>
        <taxon>Dictyoptera</taxon>
        <taxon>Blattodea</taxon>
        <taxon>Blattoidea</taxon>
        <taxon>Termitoidae</taxon>
        <taxon>Rhinotermitidae</taxon>
        <taxon>Coptotermes</taxon>
    </lineage>
</organism>
<evidence type="ECO:0000313" key="3">
    <source>
        <dbReference type="EMBL" id="GFG35156.1"/>
    </source>
</evidence>
<dbReference type="AlphaFoldDB" id="A0A6L2PRV7"/>
<feature type="chain" id="PRO_5036388711" evidence="1">
    <location>
        <begin position="19"/>
        <end position="49"/>
    </location>
</feature>
<keyword evidence="1" id="KW-0732">Signal</keyword>
<keyword evidence="4" id="KW-1185">Reference proteome</keyword>
<reference evidence="3" key="1">
    <citation type="journal article" date="2020" name="J. Asia-Pac. Entomol.">
        <title>Draft genome sequence of the termite, Coptotermes formosanus: Genetic insights into the pyruvate dehydrogenase complex of the termite.</title>
        <authorList>
            <person name="Itakura S."/>
            <person name="Yosikawa Y."/>
            <person name="Togami Y."/>
            <person name="Umezawa K."/>
        </authorList>
    </citation>
    <scope>NUCLEOTIDE SEQUENCE</scope>
    <source>
        <tissue evidence="3">Head</tissue>
    </source>
</reference>
<dbReference type="InParanoid" id="A0A6L2PRV7"/>
<evidence type="ECO:0000313" key="2">
    <source>
        <dbReference type="EMBL" id="GFG32154.1"/>
    </source>
</evidence>
<proteinExistence type="predicted"/>
<accession>A0A6L2PRV7</accession>